<organism evidence="4 5">
    <name type="scientific">Apodemus speciosus</name>
    <name type="common">Large Japanese field mouse</name>
    <dbReference type="NCBI Taxonomy" id="105296"/>
    <lineage>
        <taxon>Eukaryota</taxon>
        <taxon>Metazoa</taxon>
        <taxon>Chordata</taxon>
        <taxon>Craniata</taxon>
        <taxon>Vertebrata</taxon>
        <taxon>Euteleostomi</taxon>
        <taxon>Mammalia</taxon>
        <taxon>Eutheria</taxon>
        <taxon>Euarchontoglires</taxon>
        <taxon>Glires</taxon>
        <taxon>Rodentia</taxon>
        <taxon>Myomorpha</taxon>
        <taxon>Muroidea</taxon>
        <taxon>Muridae</taxon>
        <taxon>Murinae</taxon>
        <taxon>Apodemus</taxon>
    </lineage>
</organism>
<evidence type="ECO:0000256" key="1">
    <source>
        <dbReference type="SAM" id="Coils"/>
    </source>
</evidence>
<protein>
    <submittedName>
        <fullName evidence="4">Spermatogenesis-associated glutamate (E)-rich protein 4D</fullName>
    </submittedName>
</protein>
<dbReference type="Proteomes" id="UP001623349">
    <property type="component" value="Unassembled WGS sequence"/>
</dbReference>
<proteinExistence type="predicted"/>
<feature type="coiled-coil region" evidence="1">
    <location>
        <begin position="27"/>
        <end position="61"/>
    </location>
</feature>
<evidence type="ECO:0000259" key="3">
    <source>
        <dbReference type="Pfam" id="PF04822"/>
    </source>
</evidence>
<dbReference type="Pfam" id="PF04822">
    <property type="entry name" value="Takusan"/>
    <property type="match status" value="1"/>
</dbReference>
<dbReference type="PANTHER" id="PTHR21558">
    <property type="entry name" value="SPEER/SPETEX"/>
    <property type="match status" value="1"/>
</dbReference>
<accession>A0ABQ0FW73</accession>
<dbReference type="PANTHER" id="PTHR21558:SF13">
    <property type="entry name" value="MCG129800-RELATED"/>
    <property type="match status" value="1"/>
</dbReference>
<evidence type="ECO:0000313" key="5">
    <source>
        <dbReference type="Proteomes" id="UP001623349"/>
    </source>
</evidence>
<gene>
    <name evidence="4" type="ORF">APTSU1_001855200</name>
</gene>
<dbReference type="InterPro" id="IPR006907">
    <property type="entry name" value="DLG5_N"/>
</dbReference>
<reference evidence="4 5" key="1">
    <citation type="submission" date="2024-08" db="EMBL/GenBank/DDBJ databases">
        <title>The draft genome of Apodemus speciosus.</title>
        <authorList>
            <person name="Nabeshima K."/>
            <person name="Suzuki S."/>
            <person name="Onuma M."/>
        </authorList>
    </citation>
    <scope>NUCLEOTIDE SEQUENCE [LARGE SCALE GENOMIC DNA]</scope>
    <source>
        <strain evidence="4">IB14-021</strain>
    </source>
</reference>
<feature type="domain" description="Disks large homolog 5 N-terminal" evidence="3">
    <location>
        <begin position="1"/>
        <end position="37"/>
    </location>
</feature>
<evidence type="ECO:0000256" key="2">
    <source>
        <dbReference type="SAM" id="MobiDB-lite"/>
    </source>
</evidence>
<name>A0ABQ0FW73_APOSI</name>
<evidence type="ECO:0000313" key="4">
    <source>
        <dbReference type="EMBL" id="GAB1303311.1"/>
    </source>
</evidence>
<sequence>MNKRCFQKLNPMYEQWKLKEKEVMTFLHNLEVEKIEAQENIQELKKEINFYRNLHSRLLMEKMLVKKRRVMLRQESKEVRVDWSLIEKYLVGLNMNGEDEQEKTSNLQTQHQKSQKLEQELKFHSPGRGPAAE</sequence>
<keyword evidence="1" id="KW-0175">Coiled coil</keyword>
<keyword evidence="5" id="KW-1185">Reference proteome</keyword>
<dbReference type="EMBL" id="BAAFST010000038">
    <property type="protein sequence ID" value="GAB1303311.1"/>
    <property type="molecule type" value="Genomic_DNA"/>
</dbReference>
<feature type="region of interest" description="Disordered" evidence="2">
    <location>
        <begin position="97"/>
        <end position="133"/>
    </location>
</feature>
<comment type="caution">
    <text evidence="4">The sequence shown here is derived from an EMBL/GenBank/DDBJ whole genome shotgun (WGS) entry which is preliminary data.</text>
</comment>